<evidence type="ECO:0000259" key="5">
    <source>
        <dbReference type="Pfam" id="PF01272"/>
    </source>
</evidence>
<dbReference type="GO" id="GO:0006354">
    <property type="term" value="P:DNA-templated transcription elongation"/>
    <property type="evidence" value="ECO:0007669"/>
    <property type="project" value="TreeGrafter"/>
</dbReference>
<dbReference type="InterPro" id="IPR036953">
    <property type="entry name" value="GreA/GreB_C_sf"/>
</dbReference>
<dbReference type="PANTHER" id="PTHR30437">
    <property type="entry name" value="TRANSCRIPTION ELONGATION FACTOR GREA"/>
    <property type="match status" value="1"/>
</dbReference>
<evidence type="ECO:0000256" key="1">
    <source>
        <dbReference type="ARBA" id="ARBA00008213"/>
    </source>
</evidence>
<keyword evidence="4" id="KW-0175">Coiled coil</keyword>
<name>A0A2A4X584_UNCAE</name>
<dbReference type="GO" id="GO:0003677">
    <property type="term" value="F:DNA binding"/>
    <property type="evidence" value="ECO:0007669"/>
    <property type="project" value="InterPro"/>
</dbReference>
<keyword evidence="2" id="KW-0805">Transcription regulation</keyword>
<protein>
    <submittedName>
        <fullName evidence="7">Transcript cleavage factor</fullName>
    </submittedName>
</protein>
<dbReference type="AlphaFoldDB" id="A0A2A4X584"/>
<gene>
    <name evidence="7" type="ORF">COB21_03430</name>
</gene>
<sequence>MGYLDQFKQHLQNQDFTAFCELWEEYCQGDEVNSQEFKTLLELLLDSPFKKDFGQVVTEGIPLLEKLDDKHFYHSIFSLIVDLQTTNSPDLAEQIITFLKEQYPVDENFQLKMRLVGLKDKLHFQSSIKGFKLLSHLKPGKFIFHRSGWGVGEIMEVSFLREEVQLDLDLVRGRKTLSFENAFKTLTPLKDDHFLSQRFGNPDTLEEKAKKDPLYAIHLLLKDLGSMSAQEMKEELLDLVIPESDWNKWWQTARSKLKKDPKITTPTKAKGPFILHNEDLTHDERILRKIEKNASPEQFIDLVYAFLRDFPQAAKNAEVKSAINSYVEKALNLGELSDAKQLAMLFLLDEVTPGIETARIQEKIKHVSSINHLITHMDIAAYKRKILRLAVEVRENAFEEIMLCLLALDPAFIKDFSFQLLMENKQEDLVKKALDTALLTPKNHGKTIAWYLHKISKESGLPMTTDEHKGRFFEALLIVVSHLEKNPEEKAVVKKIVQMITGARFKLVRDIFKFSSIEQVQELVLLATKCLVFTDQDIEIFHSLARVVYPSLKTSKKNEPLEEEELTTWATQEGYRAMGEKIKHLSTVETVENAREIEQARAHGDLRENAEFKASLERRDRLQSELEFLSKQYNQARILRKEDVKTDSINVGVVITCKSNNGSETTYTILGPFEADIEKNIISSQSKMAQSLIGKKTGERVSIRNEELTITSLRNYFN</sequence>
<dbReference type="Pfam" id="PF03449">
    <property type="entry name" value="GreA_GreB_N"/>
    <property type="match status" value="1"/>
</dbReference>
<dbReference type="GO" id="GO:0070063">
    <property type="term" value="F:RNA polymerase binding"/>
    <property type="evidence" value="ECO:0007669"/>
    <property type="project" value="InterPro"/>
</dbReference>
<dbReference type="NCBIfam" id="NF004969">
    <property type="entry name" value="PRK06330.1"/>
    <property type="match status" value="1"/>
</dbReference>
<dbReference type="Gene3D" id="3.10.50.30">
    <property type="entry name" value="Transcription elongation factor, GreA/GreB, C-terminal domain"/>
    <property type="match status" value="1"/>
</dbReference>
<dbReference type="EMBL" id="NVUK01000019">
    <property type="protein sequence ID" value="PCI77197.1"/>
    <property type="molecule type" value="Genomic_DNA"/>
</dbReference>
<dbReference type="PANTHER" id="PTHR30437:SF4">
    <property type="entry name" value="TRANSCRIPTION ELONGATION FACTOR GREA"/>
    <property type="match status" value="1"/>
</dbReference>
<dbReference type="Pfam" id="PF01272">
    <property type="entry name" value="GreA_GreB"/>
    <property type="match status" value="1"/>
</dbReference>
<dbReference type="InterPro" id="IPR001437">
    <property type="entry name" value="Tscrpt_elong_fac_GreA/B_C"/>
</dbReference>
<evidence type="ECO:0000259" key="6">
    <source>
        <dbReference type="Pfam" id="PF03449"/>
    </source>
</evidence>
<dbReference type="InterPro" id="IPR022691">
    <property type="entry name" value="Tscrpt_elong_fac_GreA/B_N"/>
</dbReference>
<dbReference type="Gene3D" id="1.10.287.180">
    <property type="entry name" value="Transcription elongation factor, GreA/GreB, N-terminal domain"/>
    <property type="match status" value="1"/>
</dbReference>
<feature type="domain" description="Transcription elongation factor GreA/GreB C-terminal" evidence="5">
    <location>
        <begin position="646"/>
        <end position="704"/>
    </location>
</feature>
<dbReference type="Proteomes" id="UP000218775">
    <property type="component" value="Unassembled WGS sequence"/>
</dbReference>
<organism evidence="7 8">
    <name type="scientific">Aerophobetes bacterium</name>
    <dbReference type="NCBI Taxonomy" id="2030807"/>
    <lineage>
        <taxon>Bacteria</taxon>
        <taxon>Candidatus Aerophobota</taxon>
    </lineage>
</organism>
<proteinExistence type="inferred from homology"/>
<evidence type="ECO:0000313" key="7">
    <source>
        <dbReference type="EMBL" id="PCI77197.1"/>
    </source>
</evidence>
<dbReference type="SUPFAM" id="SSF54534">
    <property type="entry name" value="FKBP-like"/>
    <property type="match status" value="1"/>
</dbReference>
<dbReference type="InterPro" id="IPR023459">
    <property type="entry name" value="Tscrpt_elong_fac_GreA/B_fam"/>
</dbReference>
<feature type="coiled-coil region" evidence="4">
    <location>
        <begin position="612"/>
        <end position="639"/>
    </location>
</feature>
<dbReference type="GO" id="GO:0032784">
    <property type="term" value="P:regulation of DNA-templated transcription elongation"/>
    <property type="evidence" value="ECO:0007669"/>
    <property type="project" value="InterPro"/>
</dbReference>
<accession>A0A2A4X584</accession>
<feature type="domain" description="Transcription elongation factor GreA/GreB N-terminal" evidence="6">
    <location>
        <begin position="569"/>
        <end position="638"/>
    </location>
</feature>
<keyword evidence="3" id="KW-0804">Transcription</keyword>
<comment type="similarity">
    <text evidence="1">Belongs to the GreA/GreB family.</text>
</comment>
<comment type="caution">
    <text evidence="7">The sequence shown here is derived from an EMBL/GenBank/DDBJ whole genome shotgun (WGS) entry which is preliminary data.</text>
</comment>
<evidence type="ECO:0000256" key="2">
    <source>
        <dbReference type="ARBA" id="ARBA00023015"/>
    </source>
</evidence>
<evidence type="ECO:0000313" key="8">
    <source>
        <dbReference type="Proteomes" id="UP000218775"/>
    </source>
</evidence>
<dbReference type="PROSITE" id="PS00830">
    <property type="entry name" value="GREAB_2"/>
    <property type="match status" value="1"/>
</dbReference>
<evidence type="ECO:0000256" key="3">
    <source>
        <dbReference type="ARBA" id="ARBA00023163"/>
    </source>
</evidence>
<reference evidence="8" key="1">
    <citation type="submission" date="2017-08" db="EMBL/GenBank/DDBJ databases">
        <title>A dynamic microbial community with high functional redundancy inhabits the cold, oxic subseafloor aquifer.</title>
        <authorList>
            <person name="Tully B.J."/>
            <person name="Wheat C.G."/>
            <person name="Glazer B.T."/>
            <person name="Huber J.A."/>
        </authorList>
    </citation>
    <scope>NUCLEOTIDE SEQUENCE [LARGE SCALE GENOMIC DNA]</scope>
</reference>
<evidence type="ECO:0000256" key="4">
    <source>
        <dbReference type="SAM" id="Coils"/>
    </source>
</evidence>
<dbReference type="InterPro" id="IPR018151">
    <property type="entry name" value="TF_GreA/GreB_CS"/>
</dbReference>
<dbReference type="SUPFAM" id="SSF46557">
    <property type="entry name" value="GreA transcript cleavage protein, N-terminal domain"/>
    <property type="match status" value="1"/>
</dbReference>
<dbReference type="InterPro" id="IPR036805">
    <property type="entry name" value="Tscrpt_elong_fac_GreA/B_N_sf"/>
</dbReference>